<keyword evidence="2" id="KW-0813">Transport</keyword>
<evidence type="ECO:0000256" key="4">
    <source>
        <dbReference type="ARBA" id="ARBA00022692"/>
    </source>
</evidence>
<dbReference type="GO" id="GO:0015297">
    <property type="term" value="F:antiporter activity"/>
    <property type="evidence" value="ECO:0007669"/>
    <property type="project" value="InterPro"/>
</dbReference>
<feature type="transmembrane region" description="Helical" evidence="7">
    <location>
        <begin position="147"/>
        <end position="165"/>
    </location>
</feature>
<name>A0A1M7FEI4_9FIRM</name>
<feature type="transmembrane region" description="Helical" evidence="7">
    <location>
        <begin position="18"/>
        <end position="38"/>
    </location>
</feature>
<dbReference type="NCBIfam" id="TIGR00797">
    <property type="entry name" value="matE"/>
    <property type="match status" value="1"/>
</dbReference>
<evidence type="ECO:0000313" key="8">
    <source>
        <dbReference type="EMBL" id="SHM02099.1"/>
    </source>
</evidence>
<feature type="transmembrane region" description="Helical" evidence="7">
    <location>
        <begin position="430"/>
        <end position="450"/>
    </location>
</feature>
<evidence type="ECO:0000256" key="1">
    <source>
        <dbReference type="ARBA" id="ARBA00004651"/>
    </source>
</evidence>
<feature type="transmembrane region" description="Helical" evidence="7">
    <location>
        <begin position="177"/>
        <end position="197"/>
    </location>
</feature>
<feature type="transmembrane region" description="Helical" evidence="7">
    <location>
        <begin position="203"/>
        <end position="222"/>
    </location>
</feature>
<dbReference type="InterPro" id="IPR048279">
    <property type="entry name" value="MdtK-like"/>
</dbReference>
<evidence type="ECO:0000313" key="9">
    <source>
        <dbReference type="Proteomes" id="UP000184038"/>
    </source>
</evidence>
<feature type="transmembrane region" description="Helical" evidence="7">
    <location>
        <begin position="108"/>
        <end position="127"/>
    </location>
</feature>
<keyword evidence="4 7" id="KW-0812">Transmembrane</keyword>
<organism evidence="8 9">
    <name type="scientific">Anaerosporobacter mobilis DSM 15930</name>
    <dbReference type="NCBI Taxonomy" id="1120996"/>
    <lineage>
        <taxon>Bacteria</taxon>
        <taxon>Bacillati</taxon>
        <taxon>Bacillota</taxon>
        <taxon>Clostridia</taxon>
        <taxon>Lachnospirales</taxon>
        <taxon>Lachnospiraceae</taxon>
        <taxon>Anaerosporobacter</taxon>
    </lineage>
</organism>
<dbReference type="PIRSF" id="PIRSF006603">
    <property type="entry name" value="DinF"/>
    <property type="match status" value="1"/>
</dbReference>
<evidence type="ECO:0000256" key="2">
    <source>
        <dbReference type="ARBA" id="ARBA00022448"/>
    </source>
</evidence>
<dbReference type="PANTHER" id="PTHR43549:SF2">
    <property type="entry name" value="MULTIDRUG RESISTANCE PROTEIN NORM-RELATED"/>
    <property type="match status" value="1"/>
</dbReference>
<sequence length="473" mass="51793">MKSEGTSLTNKDKQNREYILNANMWSVVFRICFPLALFQSLSQIFKILDSQMAAHISSEAVSAVAYLSQLNMAINAVGGGLAVGASLKISETYGAGDYQKVKRQVSTLYMICGVLGAIILLVFVPFTEPFLRMAKTPDEFIVVGKQYFIIETFSLVIMFFNNVYIAIERARGNSRRILNLNVLIIVVKLSLTAWFVYGLQGDVTSIAIATLLSQLALFAIAIKNMGGKEGIFGFSIKAISVNRDVASPMIIISLPVIVEKFSFAIGKVIVNSMSTGYGALTVGALGISNNIGGLTTNPQNGFQEGGAAIISQNLGAKKYDRAFDAFKKILVCNIIIGAVGYVLTMANLHVISEGFAKNDATFQGLIEHIYRYEAMGAVALGVHASVMALLYGYGLMKYTFFVNFMRVFAFRVPVLWFLQNYTNVGSDSVGIVMMISNIGVGVLSSFIAFIELRKIRKIHKIQNESEEVRVDYN</sequence>
<dbReference type="STRING" id="1120996.SAMN02746066_00571"/>
<evidence type="ECO:0000256" key="7">
    <source>
        <dbReference type="SAM" id="Phobius"/>
    </source>
</evidence>
<dbReference type="Pfam" id="PF01554">
    <property type="entry name" value="MatE"/>
    <property type="match status" value="2"/>
</dbReference>
<dbReference type="RefSeq" id="WP_073282507.1">
    <property type="nucleotide sequence ID" value="NZ_FRCP01000005.1"/>
</dbReference>
<reference evidence="8 9" key="1">
    <citation type="submission" date="2016-11" db="EMBL/GenBank/DDBJ databases">
        <authorList>
            <person name="Jaros S."/>
            <person name="Januszkiewicz K."/>
            <person name="Wedrychowicz H."/>
        </authorList>
    </citation>
    <scope>NUCLEOTIDE SEQUENCE [LARGE SCALE GENOMIC DNA]</scope>
    <source>
        <strain evidence="8 9">DSM 15930</strain>
    </source>
</reference>
<evidence type="ECO:0000256" key="3">
    <source>
        <dbReference type="ARBA" id="ARBA00022475"/>
    </source>
</evidence>
<evidence type="ECO:0000256" key="6">
    <source>
        <dbReference type="ARBA" id="ARBA00023136"/>
    </source>
</evidence>
<feature type="transmembrane region" description="Helical" evidence="7">
    <location>
        <begin position="372"/>
        <end position="393"/>
    </location>
</feature>
<protein>
    <submittedName>
        <fullName evidence="8">Putative efflux protein, MATE family</fullName>
    </submittedName>
</protein>
<keyword evidence="6 7" id="KW-0472">Membrane</keyword>
<dbReference type="GO" id="GO:0005886">
    <property type="term" value="C:plasma membrane"/>
    <property type="evidence" value="ECO:0007669"/>
    <property type="project" value="UniProtKB-SubCell"/>
</dbReference>
<dbReference type="GO" id="GO:0042910">
    <property type="term" value="F:xenobiotic transmembrane transporter activity"/>
    <property type="evidence" value="ECO:0007669"/>
    <property type="project" value="InterPro"/>
</dbReference>
<dbReference type="InterPro" id="IPR002528">
    <property type="entry name" value="MATE_fam"/>
</dbReference>
<dbReference type="InterPro" id="IPR052031">
    <property type="entry name" value="Membrane_Transporter-Flippase"/>
</dbReference>
<keyword evidence="3" id="KW-1003">Cell membrane</keyword>
<dbReference type="PANTHER" id="PTHR43549">
    <property type="entry name" value="MULTIDRUG RESISTANCE PROTEIN YPNP-RELATED"/>
    <property type="match status" value="1"/>
</dbReference>
<dbReference type="Proteomes" id="UP000184038">
    <property type="component" value="Unassembled WGS sequence"/>
</dbReference>
<dbReference type="CDD" id="cd13138">
    <property type="entry name" value="MATE_yoeA_like"/>
    <property type="match status" value="1"/>
</dbReference>
<accession>A0A1M7FEI4</accession>
<gene>
    <name evidence="8" type="ORF">SAMN02746066_00571</name>
</gene>
<proteinExistence type="predicted"/>
<dbReference type="OrthoDB" id="385629at2"/>
<feature type="transmembrane region" description="Helical" evidence="7">
    <location>
        <begin position="329"/>
        <end position="352"/>
    </location>
</feature>
<evidence type="ECO:0000256" key="5">
    <source>
        <dbReference type="ARBA" id="ARBA00022989"/>
    </source>
</evidence>
<dbReference type="AlphaFoldDB" id="A0A1M7FEI4"/>
<comment type="subcellular location">
    <subcellularLocation>
        <location evidence="1">Cell membrane</location>
        <topology evidence="1">Multi-pass membrane protein</topology>
    </subcellularLocation>
</comment>
<keyword evidence="5 7" id="KW-1133">Transmembrane helix</keyword>
<feature type="transmembrane region" description="Helical" evidence="7">
    <location>
        <begin position="400"/>
        <end position="418"/>
    </location>
</feature>
<keyword evidence="9" id="KW-1185">Reference proteome</keyword>
<dbReference type="EMBL" id="FRCP01000005">
    <property type="protein sequence ID" value="SHM02099.1"/>
    <property type="molecule type" value="Genomic_DNA"/>
</dbReference>